<sequence length="139" mass="14766">MRVPKQLAPVLLLLVGAAACGGLQETGQAAQERPAGVRGALDAAEACQRAINAASFMPNFADPRQARADARTRTAELDDLVEHTTDPVLRENLADVRDSVARVASGEVTLGSSGEWTAAQLDRYQQVTTRCSQLGHDGR</sequence>
<accession>A0ABW3FN56</accession>
<evidence type="ECO:0008006" key="4">
    <source>
        <dbReference type="Google" id="ProtNLM"/>
    </source>
</evidence>
<feature type="chain" id="PRO_5046951217" description="Lipoprotein" evidence="1">
    <location>
        <begin position="22"/>
        <end position="139"/>
    </location>
</feature>
<dbReference type="Proteomes" id="UP001597018">
    <property type="component" value="Unassembled WGS sequence"/>
</dbReference>
<dbReference type="RefSeq" id="WP_345600566.1">
    <property type="nucleotide sequence ID" value="NZ_BAABLT010000007.1"/>
</dbReference>
<organism evidence="2 3">
    <name type="scientific">Saccharopolyspora rosea</name>
    <dbReference type="NCBI Taxonomy" id="524884"/>
    <lineage>
        <taxon>Bacteria</taxon>
        <taxon>Bacillati</taxon>
        <taxon>Actinomycetota</taxon>
        <taxon>Actinomycetes</taxon>
        <taxon>Pseudonocardiales</taxon>
        <taxon>Pseudonocardiaceae</taxon>
        <taxon>Saccharopolyspora</taxon>
    </lineage>
</organism>
<protein>
    <recommendedName>
        <fullName evidence="4">Lipoprotein</fullName>
    </recommendedName>
</protein>
<comment type="caution">
    <text evidence="2">The sequence shown here is derived from an EMBL/GenBank/DDBJ whole genome shotgun (WGS) entry which is preliminary data.</text>
</comment>
<dbReference type="PROSITE" id="PS51257">
    <property type="entry name" value="PROKAR_LIPOPROTEIN"/>
    <property type="match status" value="1"/>
</dbReference>
<keyword evidence="1" id="KW-0732">Signal</keyword>
<keyword evidence="3" id="KW-1185">Reference proteome</keyword>
<evidence type="ECO:0000313" key="3">
    <source>
        <dbReference type="Proteomes" id="UP001597018"/>
    </source>
</evidence>
<dbReference type="EMBL" id="JBHTIW010000001">
    <property type="protein sequence ID" value="MFD0918675.1"/>
    <property type="molecule type" value="Genomic_DNA"/>
</dbReference>
<evidence type="ECO:0000313" key="2">
    <source>
        <dbReference type="EMBL" id="MFD0918675.1"/>
    </source>
</evidence>
<evidence type="ECO:0000256" key="1">
    <source>
        <dbReference type="SAM" id="SignalP"/>
    </source>
</evidence>
<reference evidence="3" key="1">
    <citation type="journal article" date="2019" name="Int. J. Syst. Evol. Microbiol.">
        <title>The Global Catalogue of Microorganisms (GCM) 10K type strain sequencing project: providing services to taxonomists for standard genome sequencing and annotation.</title>
        <authorList>
            <consortium name="The Broad Institute Genomics Platform"/>
            <consortium name="The Broad Institute Genome Sequencing Center for Infectious Disease"/>
            <person name="Wu L."/>
            <person name="Ma J."/>
        </authorList>
    </citation>
    <scope>NUCLEOTIDE SEQUENCE [LARGE SCALE GENOMIC DNA]</scope>
    <source>
        <strain evidence="3">CCUG 56401</strain>
    </source>
</reference>
<feature type="signal peptide" evidence="1">
    <location>
        <begin position="1"/>
        <end position="21"/>
    </location>
</feature>
<gene>
    <name evidence="2" type="ORF">ACFQ16_02860</name>
</gene>
<name>A0ABW3FN56_9PSEU</name>
<proteinExistence type="predicted"/>